<evidence type="ECO:0000256" key="1">
    <source>
        <dbReference type="PROSITE-ProRule" id="PRU00169"/>
    </source>
</evidence>
<protein>
    <submittedName>
        <fullName evidence="3">Response regulator</fullName>
    </submittedName>
</protein>
<dbReference type="InterPro" id="IPR011006">
    <property type="entry name" value="CheY-like_superfamily"/>
</dbReference>
<gene>
    <name evidence="3" type="ORF">NHF51_09470</name>
</gene>
<evidence type="ECO:0000313" key="4">
    <source>
        <dbReference type="Proteomes" id="UP001056890"/>
    </source>
</evidence>
<name>A0AAE9MK80_9GAMM</name>
<dbReference type="InterPro" id="IPR001789">
    <property type="entry name" value="Sig_transdc_resp-reg_receiver"/>
</dbReference>
<accession>A0AAE9MK80</accession>
<dbReference type="Proteomes" id="UP001056890">
    <property type="component" value="Chromosome"/>
</dbReference>
<evidence type="ECO:0000259" key="2">
    <source>
        <dbReference type="PROSITE" id="PS50110"/>
    </source>
</evidence>
<dbReference type="EMBL" id="CP099717">
    <property type="protein sequence ID" value="USV59336.1"/>
    <property type="molecule type" value="Genomic_DNA"/>
</dbReference>
<dbReference type="AlphaFoldDB" id="A0AAE9MK80"/>
<keyword evidence="1" id="KW-0597">Phosphoprotein</keyword>
<keyword evidence="4" id="KW-1185">Reference proteome</keyword>
<dbReference type="GO" id="GO:0000160">
    <property type="term" value="P:phosphorelay signal transduction system"/>
    <property type="evidence" value="ECO:0007669"/>
    <property type="project" value="InterPro"/>
</dbReference>
<reference evidence="3" key="1">
    <citation type="submission" date="2022-06" db="EMBL/GenBank/DDBJ databases">
        <title>Complete Genome of Aeromonas sp. Strain SOD01 Isolated from an Urban Freshwater Stream.</title>
        <authorList>
            <person name="Williams L.E."/>
            <person name="Brysgel T."/>
            <person name="Capestro E.M."/>
            <person name="Foltz G.V."/>
            <person name="Gardner A.E."/>
            <person name="Ingrassia J."/>
            <person name="Peterson E."/>
            <person name="Arruda J."/>
            <person name="Flaherty I."/>
            <person name="Hunt M."/>
            <person name="Pappas G."/>
            <person name="Ramsaran S."/>
            <person name="Rocha M."/>
        </authorList>
    </citation>
    <scope>NUCLEOTIDE SEQUENCE</scope>
    <source>
        <strain evidence="3">SOD01</strain>
    </source>
</reference>
<dbReference type="RefSeq" id="WP_252996263.1">
    <property type="nucleotide sequence ID" value="NZ_CP099717.1"/>
</dbReference>
<dbReference type="Gene3D" id="3.40.50.2300">
    <property type="match status" value="1"/>
</dbReference>
<sequence length="416" mass="46282">MIITDEELLALLESDVSLDPGFHPVSIYALDAASHQAVQAAGVPEYASLHRTQPEPGWQWEALFAAGAIALFEPAAHAGASYLPRLMTRGQGIYQLSDPWLVGLQEREQGWRDWLARLQVLLLEDHPFQGACIQQEIQALGLPCQWVQDGDACLRALEQGEVRLLICDLSLAEQDAISLLMSHPQYQHSGLPIILLSAHDQTLIDGARRLLHDAGFNVLAALAKPLQSDDLLRLLKTLYLGPQRQRRLSGLKRTIRSWNGEVRGQLGLLADAASSSLPIWLAVSGLPPHWEQLKTWLEQHGRLAGELTLVIHRRDQLLSKADRFALVLQASLAGARLALLLDSVQHLPFDKLERLPLQHLLLGQHLLPELEAMATDSLLDRFIGRARELGIAIYIDDPFNLLDASPWQDRGITGRW</sequence>
<feature type="domain" description="Response regulatory" evidence="2">
    <location>
        <begin position="119"/>
        <end position="239"/>
    </location>
</feature>
<feature type="modified residue" description="4-aspartylphosphate" evidence="1">
    <location>
        <position position="168"/>
    </location>
</feature>
<dbReference type="Pfam" id="PF00072">
    <property type="entry name" value="Response_reg"/>
    <property type="match status" value="1"/>
</dbReference>
<organism evidence="3 4">
    <name type="scientific">Aeromonas encheleia</name>
    <dbReference type="NCBI Taxonomy" id="73010"/>
    <lineage>
        <taxon>Bacteria</taxon>
        <taxon>Pseudomonadati</taxon>
        <taxon>Pseudomonadota</taxon>
        <taxon>Gammaproteobacteria</taxon>
        <taxon>Aeromonadales</taxon>
        <taxon>Aeromonadaceae</taxon>
        <taxon>Aeromonas</taxon>
    </lineage>
</organism>
<proteinExistence type="predicted"/>
<dbReference type="PROSITE" id="PS50110">
    <property type="entry name" value="RESPONSE_REGULATORY"/>
    <property type="match status" value="1"/>
</dbReference>
<dbReference type="SUPFAM" id="SSF52172">
    <property type="entry name" value="CheY-like"/>
    <property type="match status" value="1"/>
</dbReference>
<evidence type="ECO:0000313" key="3">
    <source>
        <dbReference type="EMBL" id="USV59336.1"/>
    </source>
</evidence>